<evidence type="ECO:0000313" key="8">
    <source>
        <dbReference type="EMBL" id="XBY43374.1"/>
    </source>
</evidence>
<reference evidence="8" key="1">
    <citation type="submission" date="2024-06" db="EMBL/GenBank/DDBJ databases">
        <title>Methylostella associata gen. nov., sp. nov., a novel Ancalomicrobiaceae-affiliated facultatively methylotrophic bacteria that feed on methanotrophs of the genus Methylococcus.</title>
        <authorList>
            <person name="Saltykova V."/>
            <person name="Danilova O.V."/>
            <person name="Oshkin I.Y."/>
            <person name="Belova S.E."/>
            <person name="Pimenov N.V."/>
            <person name="Dedysh S.N."/>
        </authorList>
    </citation>
    <scope>NUCLEOTIDE SEQUENCE</scope>
    <source>
        <strain evidence="8">S20</strain>
    </source>
</reference>
<dbReference type="GO" id="GO:0005886">
    <property type="term" value="C:plasma membrane"/>
    <property type="evidence" value="ECO:0007669"/>
    <property type="project" value="UniProtKB-SubCell"/>
</dbReference>
<keyword evidence="5 7" id="KW-0472">Membrane</keyword>
<dbReference type="PANTHER" id="PTHR30250">
    <property type="entry name" value="PST FAMILY PREDICTED COLANIC ACID TRANSPORTER"/>
    <property type="match status" value="1"/>
</dbReference>
<evidence type="ECO:0000256" key="7">
    <source>
        <dbReference type="SAM" id="Phobius"/>
    </source>
</evidence>
<organism evidence="8">
    <name type="scientific">Methyloraptor flagellatus</name>
    <dbReference type="NCBI Taxonomy" id="3162530"/>
    <lineage>
        <taxon>Bacteria</taxon>
        <taxon>Pseudomonadati</taxon>
        <taxon>Pseudomonadota</taxon>
        <taxon>Alphaproteobacteria</taxon>
        <taxon>Hyphomicrobiales</taxon>
        <taxon>Ancalomicrobiaceae</taxon>
        <taxon>Methyloraptor</taxon>
    </lineage>
</organism>
<evidence type="ECO:0000256" key="5">
    <source>
        <dbReference type="ARBA" id="ARBA00023136"/>
    </source>
</evidence>
<evidence type="ECO:0000256" key="2">
    <source>
        <dbReference type="ARBA" id="ARBA00022475"/>
    </source>
</evidence>
<protein>
    <submittedName>
        <fullName evidence="8">Lipopolysaccharide biosynthesis protein</fullName>
    </submittedName>
</protein>
<feature type="transmembrane region" description="Helical" evidence="7">
    <location>
        <begin position="260"/>
        <end position="287"/>
    </location>
</feature>
<feature type="transmembrane region" description="Helical" evidence="7">
    <location>
        <begin position="91"/>
        <end position="111"/>
    </location>
</feature>
<feature type="compositionally biased region" description="Low complexity" evidence="6">
    <location>
        <begin position="450"/>
        <end position="464"/>
    </location>
</feature>
<feature type="transmembrane region" description="Helical" evidence="7">
    <location>
        <begin position="159"/>
        <end position="177"/>
    </location>
</feature>
<dbReference type="PANTHER" id="PTHR30250:SF11">
    <property type="entry name" value="O-ANTIGEN TRANSPORTER-RELATED"/>
    <property type="match status" value="1"/>
</dbReference>
<keyword evidence="2" id="KW-1003">Cell membrane</keyword>
<evidence type="ECO:0000256" key="4">
    <source>
        <dbReference type="ARBA" id="ARBA00022989"/>
    </source>
</evidence>
<keyword evidence="3 7" id="KW-0812">Transmembrane</keyword>
<feature type="transmembrane region" description="Helical" evidence="7">
    <location>
        <begin position="396"/>
        <end position="418"/>
    </location>
</feature>
<feature type="transmembrane region" description="Helical" evidence="7">
    <location>
        <begin position="308"/>
        <end position="328"/>
    </location>
</feature>
<accession>A0AAU7X694</accession>
<name>A0AAU7X694_9HYPH</name>
<dbReference type="EMBL" id="CP158568">
    <property type="protein sequence ID" value="XBY43374.1"/>
    <property type="molecule type" value="Genomic_DNA"/>
</dbReference>
<feature type="transmembrane region" description="Helical" evidence="7">
    <location>
        <begin position="123"/>
        <end position="139"/>
    </location>
</feature>
<feature type="transmembrane region" description="Helical" evidence="7">
    <location>
        <begin position="183"/>
        <end position="203"/>
    </location>
</feature>
<evidence type="ECO:0000256" key="3">
    <source>
        <dbReference type="ARBA" id="ARBA00022692"/>
    </source>
</evidence>
<comment type="subcellular location">
    <subcellularLocation>
        <location evidence="1">Cell membrane</location>
        <topology evidence="1">Multi-pass membrane protein</topology>
    </subcellularLocation>
</comment>
<dbReference type="InterPro" id="IPR050833">
    <property type="entry name" value="Poly_Biosynth_Transport"/>
</dbReference>
<feature type="transmembrane region" description="Helical" evidence="7">
    <location>
        <begin position="48"/>
        <end position="70"/>
    </location>
</feature>
<feature type="transmembrane region" description="Helical" evidence="7">
    <location>
        <begin position="230"/>
        <end position="254"/>
    </location>
</feature>
<keyword evidence="4 7" id="KW-1133">Transmembrane helix</keyword>
<gene>
    <name evidence="8" type="ORF">ABS361_14895</name>
</gene>
<dbReference type="KEGG" id="mflg:ABS361_14895"/>
<feature type="transmembrane region" description="Helical" evidence="7">
    <location>
        <begin position="371"/>
        <end position="390"/>
    </location>
</feature>
<dbReference type="AlphaFoldDB" id="A0AAU7X694"/>
<evidence type="ECO:0000256" key="1">
    <source>
        <dbReference type="ARBA" id="ARBA00004651"/>
    </source>
</evidence>
<feature type="region of interest" description="Disordered" evidence="6">
    <location>
        <begin position="445"/>
        <end position="464"/>
    </location>
</feature>
<evidence type="ECO:0000256" key="6">
    <source>
        <dbReference type="SAM" id="MobiDB-lite"/>
    </source>
</evidence>
<sequence length="464" mass="50335">MPRFALHLSDLRRLFSSFSSRIVSTGLSFLVLLVASRALPTAEYGLYIFQFSVGSALGLIFVLGQPIFVVKHYRANDPDAAAHNAAVLDVNARWLLFGCGLLLTAAAVLAALSPRLPAPYDHLYVGCLFGAIFALSEYLQNYFRVHGEIGLSLAPREVVWRIASVVVIGALWWLGWLDGGLEAIIQVTFLLFGITAYQAVMLVRREGLDFWGASRRSDPEARRGWRTETFYFSANGFMAASSGYLETIVIGMVLGLEQAAFYFVALRFAMLLMLPVTAIDTVGVPLVSARFQANDIPGAQKLVGTLSAGSFVIALSGAAMLALVGPWLLGVFDASFTQHYGAFVVLCCVSVCHAFFGPGSWLIMIGGGERFFLISRTAMFVVYIGLLALLGYELGLVGIALAGLLFNLAQNLAATAWIMRRWRIDNMATAFFRPFALFDWAPSGEQGESPVPADKPARAAAPAE</sequence>
<feature type="transmembrane region" description="Helical" evidence="7">
    <location>
        <begin position="340"/>
        <end position="364"/>
    </location>
</feature>
<dbReference type="RefSeq" id="WP_407048473.1">
    <property type="nucleotide sequence ID" value="NZ_CP158568.1"/>
</dbReference>
<proteinExistence type="predicted"/>